<dbReference type="PANTHER" id="PTHR14003">
    <property type="entry name" value="TRANSCRIPTIONAL REPRESSOR PROTEIN YY"/>
    <property type="match status" value="1"/>
</dbReference>
<evidence type="ECO:0000256" key="3">
    <source>
        <dbReference type="ARBA" id="ARBA00022771"/>
    </source>
</evidence>
<evidence type="ECO:0000256" key="4">
    <source>
        <dbReference type="ARBA" id="ARBA00022833"/>
    </source>
</evidence>
<evidence type="ECO:0000256" key="5">
    <source>
        <dbReference type="ARBA" id="ARBA00044085"/>
    </source>
</evidence>
<protein>
    <recommendedName>
        <fullName evidence="5">C2H2 type master regulator of conidiophore development brlA</fullName>
    </recommendedName>
</protein>
<sequence length="255" mass="27791">MSSPNTPVDPSLVNSYHYDQNFRQSGVQKFHPCTAPQCTTCAPIIHQLELRIQELERQLASAAAPTLTTHDTTLLALNHSNVIQPLSPWLFNSTPTFDLQTAGAVGNTNPDNSVDLSHFYQEVNLSDSNFNDWLDMGCLEGDLVDLNQPTASGCALFDAPYSPRTSANGFVKPAALVLPAPPSAPPILPINPPTTAAPRFNCTGCMKTFSRKGDRDRHALVHAPGPRGYPCTAAGCSKSYYRMDKLRVHQKKHHG</sequence>
<dbReference type="PROSITE" id="PS50157">
    <property type="entry name" value="ZINC_FINGER_C2H2_2"/>
    <property type="match status" value="2"/>
</dbReference>
<accession>A0A9N9KQ10</accession>
<reference evidence="8" key="1">
    <citation type="submission" date="2021-07" db="EMBL/GenBank/DDBJ databases">
        <authorList>
            <person name="Durling M."/>
        </authorList>
    </citation>
    <scope>NUCLEOTIDE SEQUENCE</scope>
</reference>
<keyword evidence="2" id="KW-0677">Repeat</keyword>
<evidence type="ECO:0000256" key="2">
    <source>
        <dbReference type="ARBA" id="ARBA00022737"/>
    </source>
</evidence>
<dbReference type="SUPFAM" id="SSF57667">
    <property type="entry name" value="beta-beta-alpha zinc fingers"/>
    <property type="match status" value="1"/>
</dbReference>
<dbReference type="GO" id="GO:0000785">
    <property type="term" value="C:chromatin"/>
    <property type="evidence" value="ECO:0007669"/>
    <property type="project" value="TreeGrafter"/>
</dbReference>
<dbReference type="PANTHER" id="PTHR14003:SF19">
    <property type="entry name" value="YY2 TRANSCRIPTION FACTOR"/>
    <property type="match status" value="1"/>
</dbReference>
<keyword evidence="4" id="KW-0862">Zinc</keyword>
<feature type="domain" description="C2H2-type" evidence="7">
    <location>
        <begin position="200"/>
        <end position="223"/>
    </location>
</feature>
<dbReference type="AlphaFoldDB" id="A0A9N9KQ10"/>
<keyword evidence="1" id="KW-0479">Metal-binding</keyword>
<evidence type="ECO:0000313" key="9">
    <source>
        <dbReference type="Proteomes" id="UP000696280"/>
    </source>
</evidence>
<keyword evidence="9" id="KW-1185">Reference proteome</keyword>
<name>A0A9N9KQ10_9HELO</name>
<dbReference type="InterPro" id="IPR036236">
    <property type="entry name" value="Znf_C2H2_sf"/>
</dbReference>
<dbReference type="GO" id="GO:0000978">
    <property type="term" value="F:RNA polymerase II cis-regulatory region sequence-specific DNA binding"/>
    <property type="evidence" value="ECO:0007669"/>
    <property type="project" value="TreeGrafter"/>
</dbReference>
<dbReference type="PROSITE" id="PS00028">
    <property type="entry name" value="ZINC_FINGER_C2H2_1"/>
    <property type="match status" value="2"/>
</dbReference>
<evidence type="ECO:0000256" key="1">
    <source>
        <dbReference type="ARBA" id="ARBA00022723"/>
    </source>
</evidence>
<dbReference type="EMBL" id="CAJVRL010000025">
    <property type="protein sequence ID" value="CAG8949967.1"/>
    <property type="molecule type" value="Genomic_DNA"/>
</dbReference>
<gene>
    <name evidence="8" type="ORF">HYFRA_00004299</name>
</gene>
<comment type="caution">
    <text evidence="8">The sequence shown here is derived from an EMBL/GenBank/DDBJ whole genome shotgun (WGS) entry which is preliminary data.</text>
</comment>
<dbReference type="InterPro" id="IPR013087">
    <property type="entry name" value="Znf_C2H2_type"/>
</dbReference>
<organism evidence="8 9">
    <name type="scientific">Hymenoscyphus fraxineus</name>
    <dbReference type="NCBI Taxonomy" id="746836"/>
    <lineage>
        <taxon>Eukaryota</taxon>
        <taxon>Fungi</taxon>
        <taxon>Dikarya</taxon>
        <taxon>Ascomycota</taxon>
        <taxon>Pezizomycotina</taxon>
        <taxon>Leotiomycetes</taxon>
        <taxon>Helotiales</taxon>
        <taxon>Helotiaceae</taxon>
        <taxon>Hymenoscyphus</taxon>
    </lineage>
</organism>
<dbReference type="GO" id="GO:0008270">
    <property type="term" value="F:zinc ion binding"/>
    <property type="evidence" value="ECO:0007669"/>
    <property type="project" value="UniProtKB-KW"/>
</dbReference>
<dbReference type="Proteomes" id="UP000696280">
    <property type="component" value="Unassembled WGS sequence"/>
</dbReference>
<proteinExistence type="predicted"/>
<dbReference type="Gene3D" id="3.30.160.60">
    <property type="entry name" value="Classic Zinc Finger"/>
    <property type="match status" value="1"/>
</dbReference>
<feature type="domain" description="C2H2-type" evidence="7">
    <location>
        <begin position="229"/>
        <end position="255"/>
    </location>
</feature>
<dbReference type="GO" id="GO:0005667">
    <property type="term" value="C:transcription regulator complex"/>
    <property type="evidence" value="ECO:0007669"/>
    <property type="project" value="TreeGrafter"/>
</dbReference>
<evidence type="ECO:0000259" key="7">
    <source>
        <dbReference type="PROSITE" id="PS50157"/>
    </source>
</evidence>
<evidence type="ECO:0000256" key="6">
    <source>
        <dbReference type="PROSITE-ProRule" id="PRU00042"/>
    </source>
</evidence>
<keyword evidence="3 6" id="KW-0863">Zinc-finger</keyword>
<evidence type="ECO:0000313" key="8">
    <source>
        <dbReference type="EMBL" id="CAG8949967.1"/>
    </source>
</evidence>
<dbReference type="OrthoDB" id="2687452at2759"/>
<dbReference type="SMART" id="SM00355">
    <property type="entry name" value="ZnF_C2H2"/>
    <property type="match status" value="2"/>
</dbReference>
<dbReference type="GO" id="GO:0000981">
    <property type="term" value="F:DNA-binding transcription factor activity, RNA polymerase II-specific"/>
    <property type="evidence" value="ECO:0007669"/>
    <property type="project" value="TreeGrafter"/>
</dbReference>